<dbReference type="InterPro" id="IPR000421">
    <property type="entry name" value="FA58C"/>
</dbReference>
<feature type="region of interest" description="Disordered" evidence="1">
    <location>
        <begin position="1"/>
        <end position="30"/>
    </location>
</feature>
<evidence type="ECO:0000313" key="4">
    <source>
        <dbReference type="Proteomes" id="UP000535491"/>
    </source>
</evidence>
<reference evidence="3 4" key="1">
    <citation type="submission" date="2020-07" db="EMBL/GenBank/DDBJ databases">
        <authorList>
            <person name="Feng H."/>
        </authorList>
    </citation>
    <scope>NUCLEOTIDE SEQUENCE [LARGE SCALE GENOMIC DNA]</scope>
    <source>
        <strain evidence="4">s-10</strain>
    </source>
</reference>
<evidence type="ECO:0000259" key="2">
    <source>
        <dbReference type="PROSITE" id="PS50022"/>
    </source>
</evidence>
<proteinExistence type="predicted"/>
<dbReference type="Proteomes" id="UP000535491">
    <property type="component" value="Unassembled WGS sequence"/>
</dbReference>
<dbReference type="RefSeq" id="WP_181750445.1">
    <property type="nucleotide sequence ID" value="NZ_JACEIQ010000001.1"/>
</dbReference>
<evidence type="ECO:0000256" key="1">
    <source>
        <dbReference type="SAM" id="MobiDB-lite"/>
    </source>
</evidence>
<keyword evidence="4" id="KW-1185">Reference proteome</keyword>
<accession>A0A7W2A7L3</accession>
<dbReference type="EMBL" id="JACEIQ010000001">
    <property type="protein sequence ID" value="MBA4493247.1"/>
    <property type="molecule type" value="Genomic_DNA"/>
</dbReference>
<dbReference type="AlphaFoldDB" id="A0A7W2A7L3"/>
<feature type="domain" description="F5/8 type C" evidence="2">
    <location>
        <begin position="1"/>
        <end position="45"/>
    </location>
</feature>
<protein>
    <recommendedName>
        <fullName evidence="2">F5/8 type C domain-containing protein</fullName>
    </recommendedName>
</protein>
<organism evidence="3 4">
    <name type="scientific">Paenactinomyces guangxiensis</name>
    <dbReference type="NCBI Taxonomy" id="1490290"/>
    <lineage>
        <taxon>Bacteria</taxon>
        <taxon>Bacillati</taxon>
        <taxon>Bacillota</taxon>
        <taxon>Bacilli</taxon>
        <taxon>Bacillales</taxon>
        <taxon>Thermoactinomycetaceae</taxon>
        <taxon>Paenactinomyces</taxon>
    </lineage>
</organism>
<comment type="caution">
    <text evidence="3">The sequence shown here is derived from an EMBL/GenBank/DDBJ whole genome shotgun (WGS) entry which is preliminary data.</text>
</comment>
<sequence length="78" mass="8566">MPKSGDGKNWRPIADQSKEQKTEGIGPHVDTISLDNLESARYIRISMTACPGKSGAKAGSSQRTPDAFSLWEVEVYLR</sequence>
<name>A0A7W2A7L3_9BACL</name>
<evidence type="ECO:0000313" key="3">
    <source>
        <dbReference type="EMBL" id="MBA4493247.1"/>
    </source>
</evidence>
<gene>
    <name evidence="3" type="ORF">H1191_02835</name>
</gene>
<dbReference type="PROSITE" id="PS50022">
    <property type="entry name" value="FA58C_3"/>
    <property type="match status" value="1"/>
</dbReference>
<dbReference type="Gene3D" id="2.60.120.260">
    <property type="entry name" value="Galactose-binding domain-like"/>
    <property type="match status" value="1"/>
</dbReference>